<name>A0A858R5Q1_9PROT</name>
<evidence type="ECO:0000313" key="1">
    <source>
        <dbReference type="EMBL" id="QJE72717.1"/>
    </source>
</evidence>
<gene>
    <name evidence="1" type="ORF">HHL28_06075</name>
</gene>
<dbReference type="InterPro" id="IPR025528">
    <property type="entry name" value="BrnA_antitoxin"/>
</dbReference>
<dbReference type="EMBL" id="CP051775">
    <property type="protein sequence ID" value="QJE72717.1"/>
    <property type="molecule type" value="Genomic_DNA"/>
</dbReference>
<accession>A0A858R5Q1</accession>
<evidence type="ECO:0008006" key="3">
    <source>
        <dbReference type="Google" id="ProtNLM"/>
    </source>
</evidence>
<dbReference type="Pfam" id="PF14384">
    <property type="entry name" value="BrnA_antitoxin"/>
    <property type="match status" value="1"/>
</dbReference>
<proteinExistence type="predicted"/>
<reference evidence="1" key="1">
    <citation type="submission" date="2020-04" db="EMBL/GenBank/DDBJ databases">
        <title>A desert anoxygenic phototrophic bacterium fixes CO2 using RubisCO under aerobic conditions.</title>
        <authorList>
            <person name="Tang K."/>
        </authorList>
    </citation>
    <scope>NUCLEOTIDE SEQUENCE [LARGE SCALE GENOMIC DNA]</scope>
    <source>
        <strain evidence="1">MIMtkB3</strain>
    </source>
</reference>
<dbReference type="Proteomes" id="UP000501891">
    <property type="component" value="Chromosome"/>
</dbReference>
<sequence length="103" mass="11755">MPGRPEDNLTPEDLADLKALRDRPDDKIVIDEDAPEIRPDAVGYRGILARRPKASITMRVDADVLEYFRAKAGLRGYQTMMNAALRRQMEWEIERARTVDAAE</sequence>
<organism evidence="1 2">
    <name type="scientific">Aerophototrophica crusticola</name>
    <dbReference type="NCBI Taxonomy" id="1709002"/>
    <lineage>
        <taxon>Bacteria</taxon>
        <taxon>Pseudomonadati</taxon>
        <taxon>Pseudomonadota</taxon>
        <taxon>Alphaproteobacteria</taxon>
        <taxon>Rhodospirillales</taxon>
        <taxon>Rhodospirillaceae</taxon>
        <taxon>Aerophototrophica</taxon>
    </lineage>
</organism>
<dbReference type="KEGG" id="acru:HHL28_06075"/>
<evidence type="ECO:0000313" key="2">
    <source>
        <dbReference type="Proteomes" id="UP000501891"/>
    </source>
</evidence>
<protein>
    <recommendedName>
        <fullName evidence="3">BrnA antitoxin of type II toxin-antitoxin system</fullName>
    </recommendedName>
</protein>
<dbReference type="AlphaFoldDB" id="A0A858R5Q1"/>
<keyword evidence="2" id="KW-1185">Reference proteome</keyword>